<dbReference type="PANTHER" id="PTHR16026">
    <property type="entry name" value="CARTILAGE ACIDIC PROTEIN 1"/>
    <property type="match status" value="1"/>
</dbReference>
<keyword evidence="1" id="KW-0732">Signal</keyword>
<dbReference type="PANTHER" id="PTHR16026:SF0">
    <property type="entry name" value="CARTILAGE ACIDIC PROTEIN 1"/>
    <property type="match status" value="1"/>
</dbReference>
<dbReference type="Pfam" id="PF07593">
    <property type="entry name" value="UnbV_ASPIC"/>
    <property type="match status" value="1"/>
</dbReference>
<dbReference type="Gene3D" id="2.130.10.130">
    <property type="entry name" value="Integrin alpha, N-terminal"/>
    <property type="match status" value="2"/>
</dbReference>
<evidence type="ECO:0000259" key="2">
    <source>
        <dbReference type="Pfam" id="PF07593"/>
    </source>
</evidence>
<dbReference type="InterPro" id="IPR011519">
    <property type="entry name" value="UnbV_ASPIC"/>
</dbReference>
<proteinExistence type="predicted"/>
<name>A0ABT7PRB7_9BACT</name>
<dbReference type="RefSeq" id="WP_289166773.1">
    <property type="nucleotide sequence ID" value="NZ_JASZZN010000026.1"/>
</dbReference>
<sequence length="593" mass="66262">MIRAITAFVFASLLFGPAAYLRWFAGENNIDHSSIKSDQRQFERYGFYLQETAEHAGIRFIHQPPNIDAKLDHIAPQIAAMGASVAVVDFDRDGWQDFYLTNSGADSKNHLYHNQRDGTFIEVAQKVGLADLNHAVDGACMGSVWADVDNDGFDDVLVYKWGRPELLRNVAGKSFEAIENPGDLPQWANLGSATWFDYDRDGLVDLFLAGYWPDDVRLGDLDHTKIMPESFEYADNGGRKWMLRNTGNFQFEDVTESLGITSTRWTLAVAAADFDQDGYADLFLANDYGVSELYMNDRGKRFREVGKESGVGYSPKSGMNAAVGDVLNQGRLSIYESNISEEGVLLQGNNLWYPSDDGSLRFENLASVMGIEQGGWSFGAQFGDLNNDGFTDLYVTNGYVSGEKGTSYWYDFSQITGGHEQIISDASNWPAMQQRSLAGYQAKRVWINDGAGRFRDVAQWVGANDRYDGRAVALADFQNRGMLDLIVANQRGPALLYRNHVNPSQHWIAFELEGQASNRSAIGAQIRVFWNDQQQLQERLSASGYSAQNQSRLHFGLGESSSVDRVEIRWPNGKTQQIVNPAIDQTHSIREPQ</sequence>
<dbReference type="Proteomes" id="UP001239462">
    <property type="component" value="Unassembled WGS sequence"/>
</dbReference>
<evidence type="ECO:0000256" key="1">
    <source>
        <dbReference type="ARBA" id="ARBA00022729"/>
    </source>
</evidence>
<dbReference type="EMBL" id="JASZZN010000026">
    <property type="protein sequence ID" value="MDM4018814.1"/>
    <property type="molecule type" value="Genomic_DNA"/>
</dbReference>
<dbReference type="SUPFAM" id="SSF69318">
    <property type="entry name" value="Integrin alpha N-terminal domain"/>
    <property type="match status" value="1"/>
</dbReference>
<comment type="caution">
    <text evidence="3">The sequence shown here is derived from an EMBL/GenBank/DDBJ whole genome shotgun (WGS) entry which is preliminary data.</text>
</comment>
<dbReference type="InterPro" id="IPR027039">
    <property type="entry name" value="Crtac1"/>
</dbReference>
<dbReference type="InterPro" id="IPR028994">
    <property type="entry name" value="Integrin_alpha_N"/>
</dbReference>
<feature type="domain" description="ASPIC/UnbV" evidence="2">
    <location>
        <begin position="521"/>
        <end position="587"/>
    </location>
</feature>
<gene>
    <name evidence="3" type="ORF">QTN89_25395</name>
</gene>
<dbReference type="Pfam" id="PF13517">
    <property type="entry name" value="FG-GAP_3"/>
    <property type="match status" value="2"/>
</dbReference>
<organism evidence="3 4">
    <name type="scientific">Roseiconus lacunae</name>
    <dbReference type="NCBI Taxonomy" id="2605694"/>
    <lineage>
        <taxon>Bacteria</taxon>
        <taxon>Pseudomonadati</taxon>
        <taxon>Planctomycetota</taxon>
        <taxon>Planctomycetia</taxon>
        <taxon>Pirellulales</taxon>
        <taxon>Pirellulaceae</taxon>
        <taxon>Roseiconus</taxon>
    </lineage>
</organism>
<reference evidence="3 4" key="1">
    <citation type="submission" date="2023-06" db="EMBL/GenBank/DDBJ databases">
        <title>Roseiconus lacunae JC819 isolated from Gulf of Mannar region, Tamil Nadu.</title>
        <authorList>
            <person name="Pk S."/>
            <person name="Ch S."/>
            <person name="Ch V.R."/>
        </authorList>
    </citation>
    <scope>NUCLEOTIDE SEQUENCE [LARGE SCALE GENOMIC DNA]</scope>
    <source>
        <strain evidence="3 4">JC819</strain>
    </source>
</reference>
<dbReference type="InterPro" id="IPR013517">
    <property type="entry name" value="FG-GAP"/>
</dbReference>
<evidence type="ECO:0000313" key="3">
    <source>
        <dbReference type="EMBL" id="MDM4018814.1"/>
    </source>
</evidence>
<protein>
    <submittedName>
        <fullName evidence="3">FG-GAP-like repeat-containing protein</fullName>
    </submittedName>
</protein>
<keyword evidence="4" id="KW-1185">Reference proteome</keyword>
<evidence type="ECO:0000313" key="4">
    <source>
        <dbReference type="Proteomes" id="UP001239462"/>
    </source>
</evidence>
<accession>A0ABT7PRB7</accession>